<reference evidence="1 2" key="1">
    <citation type="submission" date="2023-02" db="EMBL/GenBank/DDBJ databases">
        <title>LHISI_Scaffold_Assembly.</title>
        <authorList>
            <person name="Stuart O.P."/>
            <person name="Cleave R."/>
            <person name="Magrath M.J.L."/>
            <person name="Mikheyev A.S."/>
        </authorList>
    </citation>
    <scope>NUCLEOTIDE SEQUENCE [LARGE SCALE GENOMIC DNA]</scope>
    <source>
        <strain evidence="1">Daus_M_001</strain>
        <tissue evidence="1">Leg muscle</tissue>
    </source>
</reference>
<accession>A0ABQ9HIC6</accession>
<name>A0ABQ9HIC6_9NEOP</name>
<keyword evidence="2" id="KW-1185">Reference proteome</keyword>
<evidence type="ECO:0000313" key="2">
    <source>
        <dbReference type="Proteomes" id="UP001159363"/>
    </source>
</evidence>
<evidence type="ECO:0000313" key="1">
    <source>
        <dbReference type="EMBL" id="KAJ8883974.1"/>
    </source>
</evidence>
<organism evidence="1 2">
    <name type="scientific">Dryococelus australis</name>
    <dbReference type="NCBI Taxonomy" id="614101"/>
    <lineage>
        <taxon>Eukaryota</taxon>
        <taxon>Metazoa</taxon>
        <taxon>Ecdysozoa</taxon>
        <taxon>Arthropoda</taxon>
        <taxon>Hexapoda</taxon>
        <taxon>Insecta</taxon>
        <taxon>Pterygota</taxon>
        <taxon>Neoptera</taxon>
        <taxon>Polyneoptera</taxon>
        <taxon>Phasmatodea</taxon>
        <taxon>Verophasmatodea</taxon>
        <taxon>Anareolatae</taxon>
        <taxon>Phasmatidae</taxon>
        <taxon>Eurycanthinae</taxon>
        <taxon>Dryococelus</taxon>
    </lineage>
</organism>
<dbReference type="Proteomes" id="UP001159363">
    <property type="component" value="Chromosome 4"/>
</dbReference>
<sequence>MPSWRKNKKVNLPIYHPHDWYQLVRACSSKFTVVEIEPGYFMDFSALLKDPLVSRHKDVAGKPFKWHDVQWLPYIVQECGTVQFKTSLNREEPFPTLNFRRRGTHDINVRPLTDKPVPISVQKK</sequence>
<comment type="caution">
    <text evidence="1">The sequence shown here is derived from an EMBL/GenBank/DDBJ whole genome shotgun (WGS) entry which is preliminary data.</text>
</comment>
<gene>
    <name evidence="1" type="ORF">PR048_015830</name>
</gene>
<protein>
    <submittedName>
        <fullName evidence="1">Uncharacterized protein</fullName>
    </submittedName>
</protein>
<dbReference type="EMBL" id="JARBHB010000005">
    <property type="protein sequence ID" value="KAJ8883974.1"/>
    <property type="molecule type" value="Genomic_DNA"/>
</dbReference>
<proteinExistence type="predicted"/>